<evidence type="ECO:0000256" key="1">
    <source>
        <dbReference type="SAM" id="Phobius"/>
    </source>
</evidence>
<dbReference type="AlphaFoldDB" id="A0A2P4Q5L4"/>
<organism evidence="2 3">
    <name type="scientific">Rhizophagus irregularis (strain DAOM 181602 / DAOM 197198 / MUCL 43194)</name>
    <name type="common">Arbuscular mycorrhizal fungus</name>
    <name type="synonym">Glomus intraradices</name>
    <dbReference type="NCBI Taxonomy" id="747089"/>
    <lineage>
        <taxon>Eukaryota</taxon>
        <taxon>Fungi</taxon>
        <taxon>Fungi incertae sedis</taxon>
        <taxon>Mucoromycota</taxon>
        <taxon>Glomeromycotina</taxon>
        <taxon>Glomeromycetes</taxon>
        <taxon>Glomerales</taxon>
        <taxon>Glomeraceae</taxon>
        <taxon>Rhizophagus</taxon>
    </lineage>
</organism>
<accession>A0A2P4Q5L4</accession>
<keyword evidence="1" id="KW-0812">Transmembrane</keyword>
<keyword evidence="1" id="KW-0472">Membrane</keyword>
<protein>
    <submittedName>
        <fullName evidence="2">Uncharacterized protein</fullName>
    </submittedName>
</protein>
<reference evidence="2 3" key="2">
    <citation type="journal article" date="2018" name="New Phytol.">
        <title>High intraspecific genome diversity in the model arbuscular mycorrhizal symbiont Rhizophagus irregularis.</title>
        <authorList>
            <person name="Chen E.C.H."/>
            <person name="Morin E."/>
            <person name="Beaudet D."/>
            <person name="Noel J."/>
            <person name="Yildirir G."/>
            <person name="Ndikumana S."/>
            <person name="Charron P."/>
            <person name="St-Onge C."/>
            <person name="Giorgi J."/>
            <person name="Kruger M."/>
            <person name="Marton T."/>
            <person name="Ropars J."/>
            <person name="Grigoriev I.V."/>
            <person name="Hainaut M."/>
            <person name="Henrissat B."/>
            <person name="Roux C."/>
            <person name="Martin F."/>
            <person name="Corradi N."/>
        </authorList>
    </citation>
    <scope>NUCLEOTIDE SEQUENCE [LARGE SCALE GENOMIC DNA]</scope>
    <source>
        <strain evidence="2 3">DAOM 197198</strain>
    </source>
</reference>
<keyword evidence="1" id="KW-1133">Transmembrane helix</keyword>
<dbReference type="Proteomes" id="UP000018888">
    <property type="component" value="Unassembled WGS sequence"/>
</dbReference>
<proteinExistence type="predicted"/>
<keyword evidence="3" id="KW-1185">Reference proteome</keyword>
<evidence type="ECO:0000313" key="2">
    <source>
        <dbReference type="EMBL" id="POG72935.1"/>
    </source>
</evidence>
<reference evidence="2 3" key="1">
    <citation type="journal article" date="2013" name="Proc. Natl. Acad. Sci. U.S.A.">
        <title>Genome of an arbuscular mycorrhizal fungus provides insight into the oldest plant symbiosis.</title>
        <authorList>
            <person name="Tisserant E."/>
            <person name="Malbreil M."/>
            <person name="Kuo A."/>
            <person name="Kohler A."/>
            <person name="Symeonidi A."/>
            <person name="Balestrini R."/>
            <person name="Charron P."/>
            <person name="Duensing N."/>
            <person name="Frei Dit Frey N."/>
            <person name="Gianinazzi-Pearson V."/>
            <person name="Gilbert L.B."/>
            <person name="Handa Y."/>
            <person name="Herr J.R."/>
            <person name="Hijri M."/>
            <person name="Koul R."/>
            <person name="Kawaguchi M."/>
            <person name="Krajinski F."/>
            <person name="Lammers P.J."/>
            <person name="Masclaux F.G."/>
            <person name="Murat C."/>
            <person name="Morin E."/>
            <person name="Ndikumana S."/>
            <person name="Pagni M."/>
            <person name="Petitpierre D."/>
            <person name="Requena N."/>
            <person name="Rosikiewicz P."/>
            <person name="Riley R."/>
            <person name="Saito K."/>
            <person name="San Clemente H."/>
            <person name="Shapiro H."/>
            <person name="van Tuinen D."/>
            <person name="Becard G."/>
            <person name="Bonfante P."/>
            <person name="Paszkowski U."/>
            <person name="Shachar-Hill Y.Y."/>
            <person name="Tuskan G.A."/>
            <person name="Young P.W."/>
            <person name="Sanders I.R."/>
            <person name="Henrissat B."/>
            <person name="Rensing S.A."/>
            <person name="Grigoriev I.V."/>
            <person name="Corradi N."/>
            <person name="Roux C."/>
            <person name="Martin F."/>
        </authorList>
    </citation>
    <scope>NUCLEOTIDE SEQUENCE [LARGE SCALE GENOMIC DNA]</scope>
    <source>
        <strain evidence="2 3">DAOM 197198</strain>
    </source>
</reference>
<evidence type="ECO:0000313" key="3">
    <source>
        <dbReference type="Proteomes" id="UP000018888"/>
    </source>
</evidence>
<comment type="caution">
    <text evidence="2">The sequence shown here is derived from an EMBL/GenBank/DDBJ whole genome shotgun (WGS) entry which is preliminary data.</text>
</comment>
<dbReference type="EMBL" id="AUPC02000089">
    <property type="protein sequence ID" value="POG72935.1"/>
    <property type="molecule type" value="Genomic_DNA"/>
</dbReference>
<feature type="transmembrane region" description="Helical" evidence="1">
    <location>
        <begin position="26"/>
        <end position="46"/>
    </location>
</feature>
<gene>
    <name evidence="2" type="ORF">GLOIN_2v1477273</name>
</gene>
<sequence>MALEACIGGEYCCGLSVEMKNYRGNFFFKICALHLIIKFIIFIVWFENGFLISCENTSGITSQENVKDGHGHGRMNQPIELVESSVNIIRKKLKQMKESERKMNAYGGCKVTDEERKKLDRK</sequence>
<name>A0A2P4Q5L4_RHIID</name>